<keyword evidence="3" id="KW-0539">Nucleus</keyword>
<protein>
    <submittedName>
        <fullName evidence="6">Transcription factor MYB12</fullName>
    </submittedName>
</protein>
<feature type="domain" description="HTH myb-type" evidence="5">
    <location>
        <begin position="9"/>
        <end position="63"/>
    </location>
</feature>
<sequence>MGRGPCCSKQGLNKGAWTAEEDKILIDYINSNGEGRWRRLPKKAATTTKPTTSKAMNRQRNLQWTTCKRHISFERRPYGVREIFQSTPIRDH</sequence>
<dbReference type="PROSITE" id="PS51294">
    <property type="entry name" value="HTH_MYB"/>
    <property type="match status" value="1"/>
</dbReference>
<evidence type="ECO:0000259" key="4">
    <source>
        <dbReference type="PROSITE" id="PS50090"/>
    </source>
</evidence>
<evidence type="ECO:0000313" key="6">
    <source>
        <dbReference type="EMBL" id="KAK1303005.1"/>
    </source>
</evidence>
<keyword evidence="2" id="KW-0238">DNA-binding</keyword>
<keyword evidence="7" id="KW-1185">Reference proteome</keyword>
<dbReference type="AlphaFoldDB" id="A0AAV9DPE0"/>
<name>A0AAV9DPE0_ACOCL</name>
<evidence type="ECO:0000256" key="1">
    <source>
        <dbReference type="ARBA" id="ARBA00004123"/>
    </source>
</evidence>
<organism evidence="6 7">
    <name type="scientific">Acorus calamus</name>
    <name type="common">Sweet flag</name>
    <dbReference type="NCBI Taxonomy" id="4465"/>
    <lineage>
        <taxon>Eukaryota</taxon>
        <taxon>Viridiplantae</taxon>
        <taxon>Streptophyta</taxon>
        <taxon>Embryophyta</taxon>
        <taxon>Tracheophyta</taxon>
        <taxon>Spermatophyta</taxon>
        <taxon>Magnoliopsida</taxon>
        <taxon>Liliopsida</taxon>
        <taxon>Acoraceae</taxon>
        <taxon>Acorus</taxon>
    </lineage>
</organism>
<dbReference type="InterPro" id="IPR009057">
    <property type="entry name" value="Homeodomain-like_sf"/>
</dbReference>
<dbReference type="InterPro" id="IPR017930">
    <property type="entry name" value="Myb_dom"/>
</dbReference>
<dbReference type="PANTHER" id="PTHR47999">
    <property type="entry name" value="TRANSCRIPTION FACTOR MYB8-RELATED-RELATED"/>
    <property type="match status" value="1"/>
</dbReference>
<evidence type="ECO:0000259" key="5">
    <source>
        <dbReference type="PROSITE" id="PS51294"/>
    </source>
</evidence>
<dbReference type="Pfam" id="PF00249">
    <property type="entry name" value="Myb_DNA-binding"/>
    <property type="match status" value="1"/>
</dbReference>
<dbReference type="Gene3D" id="1.10.10.60">
    <property type="entry name" value="Homeodomain-like"/>
    <property type="match status" value="1"/>
</dbReference>
<dbReference type="PROSITE" id="PS50090">
    <property type="entry name" value="MYB_LIKE"/>
    <property type="match status" value="1"/>
</dbReference>
<reference evidence="6" key="2">
    <citation type="submission" date="2023-06" db="EMBL/GenBank/DDBJ databases">
        <authorList>
            <person name="Ma L."/>
            <person name="Liu K.-W."/>
            <person name="Li Z."/>
            <person name="Hsiao Y.-Y."/>
            <person name="Qi Y."/>
            <person name="Fu T."/>
            <person name="Tang G."/>
            <person name="Zhang D."/>
            <person name="Sun W.-H."/>
            <person name="Liu D.-K."/>
            <person name="Li Y."/>
            <person name="Chen G.-Z."/>
            <person name="Liu X.-D."/>
            <person name="Liao X.-Y."/>
            <person name="Jiang Y.-T."/>
            <person name="Yu X."/>
            <person name="Hao Y."/>
            <person name="Huang J."/>
            <person name="Zhao X.-W."/>
            <person name="Ke S."/>
            <person name="Chen Y.-Y."/>
            <person name="Wu W.-L."/>
            <person name="Hsu J.-L."/>
            <person name="Lin Y.-F."/>
            <person name="Huang M.-D."/>
            <person name="Li C.-Y."/>
            <person name="Huang L."/>
            <person name="Wang Z.-W."/>
            <person name="Zhao X."/>
            <person name="Zhong W.-Y."/>
            <person name="Peng D.-H."/>
            <person name="Ahmad S."/>
            <person name="Lan S."/>
            <person name="Zhang J.-S."/>
            <person name="Tsai W.-C."/>
            <person name="Van De Peer Y."/>
            <person name="Liu Z.-J."/>
        </authorList>
    </citation>
    <scope>NUCLEOTIDE SEQUENCE</scope>
    <source>
        <strain evidence="6">CP</strain>
        <tissue evidence="6">Leaves</tissue>
    </source>
</reference>
<proteinExistence type="predicted"/>
<reference evidence="6" key="1">
    <citation type="journal article" date="2023" name="Nat. Commun.">
        <title>Diploid and tetraploid genomes of Acorus and the evolution of monocots.</title>
        <authorList>
            <person name="Ma L."/>
            <person name="Liu K.W."/>
            <person name="Li Z."/>
            <person name="Hsiao Y.Y."/>
            <person name="Qi Y."/>
            <person name="Fu T."/>
            <person name="Tang G.D."/>
            <person name="Zhang D."/>
            <person name="Sun W.H."/>
            <person name="Liu D.K."/>
            <person name="Li Y."/>
            <person name="Chen G.Z."/>
            <person name="Liu X.D."/>
            <person name="Liao X.Y."/>
            <person name="Jiang Y.T."/>
            <person name="Yu X."/>
            <person name="Hao Y."/>
            <person name="Huang J."/>
            <person name="Zhao X.W."/>
            <person name="Ke S."/>
            <person name="Chen Y.Y."/>
            <person name="Wu W.L."/>
            <person name="Hsu J.L."/>
            <person name="Lin Y.F."/>
            <person name="Huang M.D."/>
            <person name="Li C.Y."/>
            <person name="Huang L."/>
            <person name="Wang Z.W."/>
            <person name="Zhao X."/>
            <person name="Zhong W.Y."/>
            <person name="Peng D.H."/>
            <person name="Ahmad S."/>
            <person name="Lan S."/>
            <person name="Zhang J.S."/>
            <person name="Tsai W.C."/>
            <person name="Van de Peer Y."/>
            <person name="Liu Z.J."/>
        </authorList>
    </citation>
    <scope>NUCLEOTIDE SEQUENCE</scope>
    <source>
        <strain evidence="6">CP</strain>
    </source>
</reference>
<accession>A0AAV9DPE0</accession>
<evidence type="ECO:0000313" key="7">
    <source>
        <dbReference type="Proteomes" id="UP001180020"/>
    </source>
</evidence>
<dbReference type="InterPro" id="IPR001005">
    <property type="entry name" value="SANT/Myb"/>
</dbReference>
<dbReference type="EMBL" id="JAUJYO010000012">
    <property type="protein sequence ID" value="KAK1303005.1"/>
    <property type="molecule type" value="Genomic_DNA"/>
</dbReference>
<dbReference type="Proteomes" id="UP001180020">
    <property type="component" value="Unassembled WGS sequence"/>
</dbReference>
<dbReference type="PANTHER" id="PTHR47999:SF96">
    <property type="entry name" value="TRANSCRIPTION REPRESSOR MYB6-LIKE"/>
    <property type="match status" value="1"/>
</dbReference>
<dbReference type="InterPro" id="IPR015495">
    <property type="entry name" value="Myb_TF_plants"/>
</dbReference>
<evidence type="ECO:0000256" key="2">
    <source>
        <dbReference type="ARBA" id="ARBA00023125"/>
    </source>
</evidence>
<gene>
    <name evidence="6" type="primary">MYB12</name>
    <name evidence="6" type="ORF">QJS10_CPB12g01759</name>
</gene>
<evidence type="ECO:0000256" key="3">
    <source>
        <dbReference type="ARBA" id="ARBA00023242"/>
    </source>
</evidence>
<dbReference type="CDD" id="cd00167">
    <property type="entry name" value="SANT"/>
    <property type="match status" value="1"/>
</dbReference>
<dbReference type="GO" id="GO:0003677">
    <property type="term" value="F:DNA binding"/>
    <property type="evidence" value="ECO:0007669"/>
    <property type="project" value="UniProtKB-KW"/>
</dbReference>
<comment type="caution">
    <text evidence="6">The sequence shown here is derived from an EMBL/GenBank/DDBJ whole genome shotgun (WGS) entry which is preliminary data.</text>
</comment>
<feature type="domain" description="Myb-like" evidence="4">
    <location>
        <begin position="9"/>
        <end position="63"/>
    </location>
</feature>
<comment type="subcellular location">
    <subcellularLocation>
        <location evidence="1">Nucleus</location>
    </subcellularLocation>
</comment>
<dbReference type="GO" id="GO:0005634">
    <property type="term" value="C:nucleus"/>
    <property type="evidence" value="ECO:0007669"/>
    <property type="project" value="UniProtKB-SubCell"/>
</dbReference>
<dbReference type="SUPFAM" id="SSF46689">
    <property type="entry name" value="Homeodomain-like"/>
    <property type="match status" value="1"/>
</dbReference>